<dbReference type="SUPFAM" id="SSF46955">
    <property type="entry name" value="Putative DNA-binding domain"/>
    <property type="match status" value="1"/>
</dbReference>
<feature type="domain" description="HTH merR-type" evidence="2">
    <location>
        <begin position="21"/>
        <end position="68"/>
    </location>
</feature>
<keyword evidence="4" id="KW-1185">Reference proteome</keyword>
<proteinExistence type="predicted"/>
<accession>A0ABP8RU74</accession>
<dbReference type="InterPro" id="IPR000551">
    <property type="entry name" value="MerR-type_HTH_dom"/>
</dbReference>
<reference evidence="4" key="1">
    <citation type="journal article" date="2019" name="Int. J. Syst. Evol. Microbiol.">
        <title>The Global Catalogue of Microorganisms (GCM) 10K type strain sequencing project: providing services to taxonomists for standard genome sequencing and annotation.</title>
        <authorList>
            <consortium name="The Broad Institute Genomics Platform"/>
            <consortium name="The Broad Institute Genome Sequencing Center for Infectious Disease"/>
            <person name="Wu L."/>
            <person name="Ma J."/>
        </authorList>
    </citation>
    <scope>NUCLEOTIDE SEQUENCE [LARGE SCALE GENOMIC DNA]</scope>
    <source>
        <strain evidence="4">JCM 17906</strain>
    </source>
</reference>
<gene>
    <name evidence="3" type="ORF">GCM10023175_33810</name>
</gene>
<evidence type="ECO:0000313" key="3">
    <source>
        <dbReference type="EMBL" id="GAA4548130.1"/>
    </source>
</evidence>
<evidence type="ECO:0000313" key="4">
    <source>
        <dbReference type="Proteomes" id="UP001501598"/>
    </source>
</evidence>
<dbReference type="PROSITE" id="PS50937">
    <property type="entry name" value="HTH_MERR_2"/>
    <property type="match status" value="1"/>
</dbReference>
<sequence length="344" mass="36015">MTTQPESDTASDAPAEPSPTALSVAAVARRLGIAPATLRTWDRRYGLGPSAHRPGAHRRYGPEDVARLELMHRELVRGVTPAEAARSALEATLPGAAAPEPAPEAAAEDGMPVFVTGSPADDLDARVRVGGRVLRLPGAGRRARGIGRAALAMDAVAVRRLVDEAVTAEGLVRTWDEVVRPVLGAVAERWASTGAGVEIEHLVSEAVTAVFGARSLAGTRPSSDARPVLLAGTPGEYHHLPLVALAAVLAERGVPHRPLGPNLPVDALVAAVRRTAPAAVVLWAQDPRTADLEVFSALPRTRPHLRSFAAGPGWRELPPRVGRLDSLTSAADALATLLAVPHKH</sequence>
<dbReference type="Gene3D" id="3.40.50.280">
    <property type="entry name" value="Cobalamin-binding domain"/>
    <property type="match status" value="1"/>
</dbReference>
<evidence type="ECO:0000256" key="1">
    <source>
        <dbReference type="SAM" id="MobiDB-lite"/>
    </source>
</evidence>
<name>A0ABP8RU74_9PSEU</name>
<dbReference type="InterPro" id="IPR009061">
    <property type="entry name" value="DNA-bd_dom_put_sf"/>
</dbReference>
<organism evidence="3 4">
    <name type="scientific">Pseudonocardia xishanensis</name>
    <dbReference type="NCBI Taxonomy" id="630995"/>
    <lineage>
        <taxon>Bacteria</taxon>
        <taxon>Bacillati</taxon>
        <taxon>Actinomycetota</taxon>
        <taxon>Actinomycetes</taxon>
        <taxon>Pseudonocardiales</taxon>
        <taxon>Pseudonocardiaceae</taxon>
        <taxon>Pseudonocardia</taxon>
    </lineage>
</organism>
<dbReference type="Gene3D" id="1.10.1660.10">
    <property type="match status" value="1"/>
</dbReference>
<dbReference type="Pfam" id="PF13411">
    <property type="entry name" value="MerR_1"/>
    <property type="match status" value="1"/>
</dbReference>
<feature type="region of interest" description="Disordered" evidence="1">
    <location>
        <begin position="1"/>
        <end position="21"/>
    </location>
</feature>
<protein>
    <submittedName>
        <fullName evidence="3">MerR family transcriptional regulator</fullName>
    </submittedName>
</protein>
<dbReference type="Proteomes" id="UP001501598">
    <property type="component" value="Unassembled WGS sequence"/>
</dbReference>
<dbReference type="Pfam" id="PF02607">
    <property type="entry name" value="B12-binding_2"/>
    <property type="match status" value="1"/>
</dbReference>
<feature type="compositionally biased region" description="Polar residues" evidence="1">
    <location>
        <begin position="1"/>
        <end position="10"/>
    </location>
</feature>
<dbReference type="SMART" id="SM00422">
    <property type="entry name" value="HTH_MERR"/>
    <property type="match status" value="1"/>
</dbReference>
<dbReference type="Gene3D" id="1.10.1240.10">
    <property type="entry name" value="Methionine synthase domain"/>
    <property type="match status" value="1"/>
</dbReference>
<comment type="caution">
    <text evidence="3">The sequence shown here is derived from an EMBL/GenBank/DDBJ whole genome shotgun (WGS) entry which is preliminary data.</text>
</comment>
<dbReference type="InterPro" id="IPR036594">
    <property type="entry name" value="Meth_synthase_dom"/>
</dbReference>
<dbReference type="EMBL" id="BAABGT010000038">
    <property type="protein sequence ID" value="GAA4548130.1"/>
    <property type="molecule type" value="Genomic_DNA"/>
</dbReference>
<dbReference type="RefSeq" id="WP_345418822.1">
    <property type="nucleotide sequence ID" value="NZ_BAABGT010000038.1"/>
</dbReference>
<evidence type="ECO:0000259" key="2">
    <source>
        <dbReference type="PROSITE" id="PS50937"/>
    </source>
</evidence>
<dbReference type="InterPro" id="IPR003759">
    <property type="entry name" value="Cbl-bd_cap"/>
</dbReference>